<feature type="signal peptide" evidence="3">
    <location>
        <begin position="1"/>
        <end position="20"/>
    </location>
</feature>
<evidence type="ECO:0000256" key="1">
    <source>
        <dbReference type="ARBA" id="ARBA00005466"/>
    </source>
</evidence>
<dbReference type="GO" id="GO:0016491">
    <property type="term" value="F:oxidoreductase activity"/>
    <property type="evidence" value="ECO:0007669"/>
    <property type="project" value="UniProtKB-KW"/>
</dbReference>
<dbReference type="OrthoDB" id="9983560at2759"/>
<evidence type="ECO:0000259" key="4">
    <source>
        <dbReference type="PROSITE" id="PS51387"/>
    </source>
</evidence>
<dbReference type="InterPro" id="IPR016166">
    <property type="entry name" value="FAD-bd_PCMH"/>
</dbReference>
<reference evidence="6" key="1">
    <citation type="journal article" date="2014" name="Proc. Natl. Acad. Sci. U.S.A.">
        <title>Extensive sampling of basidiomycete genomes demonstrates inadequacy of the white-rot/brown-rot paradigm for wood decay fungi.</title>
        <authorList>
            <person name="Riley R."/>
            <person name="Salamov A.A."/>
            <person name="Brown D.W."/>
            <person name="Nagy L.G."/>
            <person name="Floudas D."/>
            <person name="Held B.W."/>
            <person name="Levasseur A."/>
            <person name="Lombard V."/>
            <person name="Morin E."/>
            <person name="Otillar R."/>
            <person name="Lindquist E.A."/>
            <person name="Sun H."/>
            <person name="LaButti K.M."/>
            <person name="Schmutz J."/>
            <person name="Jabbour D."/>
            <person name="Luo H."/>
            <person name="Baker S.E."/>
            <person name="Pisabarro A.G."/>
            <person name="Walton J.D."/>
            <person name="Blanchette R.A."/>
            <person name="Henrissat B."/>
            <person name="Martin F."/>
            <person name="Cullen D."/>
            <person name="Hibbett D.S."/>
            <person name="Grigoriev I.V."/>
        </authorList>
    </citation>
    <scope>NUCLEOTIDE SEQUENCE [LARGE SCALE GENOMIC DNA]</scope>
    <source>
        <strain evidence="6">MUCL 33604</strain>
    </source>
</reference>
<dbReference type="PANTHER" id="PTHR13878:SF91">
    <property type="entry name" value="FAD BINDING DOMAIN PROTEIN (AFU_ORTHOLOGUE AFUA_6G12070)-RELATED"/>
    <property type="match status" value="1"/>
</dbReference>
<name>A0A067Q155_9AGAM</name>
<dbReference type="InParanoid" id="A0A067Q155"/>
<dbReference type="Gene3D" id="3.30.465.10">
    <property type="match status" value="1"/>
</dbReference>
<evidence type="ECO:0000313" key="6">
    <source>
        <dbReference type="Proteomes" id="UP000027265"/>
    </source>
</evidence>
<comment type="similarity">
    <text evidence="1">Belongs to the oxygen-dependent FAD-linked oxidoreductase family.</text>
</comment>
<keyword evidence="6" id="KW-1185">Reference proteome</keyword>
<dbReference type="InterPro" id="IPR036318">
    <property type="entry name" value="FAD-bd_PCMH-like_sf"/>
</dbReference>
<dbReference type="GO" id="GO:0071949">
    <property type="term" value="F:FAD binding"/>
    <property type="evidence" value="ECO:0007669"/>
    <property type="project" value="InterPro"/>
</dbReference>
<protein>
    <recommendedName>
        <fullName evidence="4">FAD-binding PCMH-type domain-containing protein</fullName>
    </recommendedName>
</protein>
<gene>
    <name evidence="5" type="ORF">JAAARDRAFT_124199</name>
</gene>
<evidence type="ECO:0000256" key="3">
    <source>
        <dbReference type="SAM" id="SignalP"/>
    </source>
</evidence>
<evidence type="ECO:0000313" key="5">
    <source>
        <dbReference type="EMBL" id="KDQ60709.1"/>
    </source>
</evidence>
<keyword evidence="3" id="KW-0732">Signal</keyword>
<dbReference type="InterPro" id="IPR016169">
    <property type="entry name" value="FAD-bd_PCMH_sub2"/>
</dbReference>
<dbReference type="HOGENOM" id="CLU_018354_4_2_1"/>
<dbReference type="STRING" id="933084.A0A067Q155"/>
<dbReference type="InterPro" id="IPR050432">
    <property type="entry name" value="FAD-linked_Oxidoreductases_BP"/>
</dbReference>
<dbReference type="PROSITE" id="PS51387">
    <property type="entry name" value="FAD_PCMH"/>
    <property type="match status" value="1"/>
</dbReference>
<dbReference type="Pfam" id="PF01565">
    <property type="entry name" value="FAD_binding_4"/>
    <property type="match status" value="1"/>
</dbReference>
<dbReference type="SUPFAM" id="SSF56176">
    <property type="entry name" value="FAD-binding/transporter-associated domain-like"/>
    <property type="match status" value="1"/>
</dbReference>
<accession>A0A067Q155</accession>
<proteinExistence type="inferred from homology"/>
<dbReference type="EMBL" id="KL197713">
    <property type="protein sequence ID" value="KDQ60709.1"/>
    <property type="molecule type" value="Genomic_DNA"/>
</dbReference>
<dbReference type="Proteomes" id="UP000027265">
    <property type="component" value="Unassembled WGS sequence"/>
</dbReference>
<dbReference type="PANTHER" id="PTHR13878">
    <property type="entry name" value="GULONOLACTONE OXIDASE"/>
    <property type="match status" value="1"/>
</dbReference>
<sequence length="619" mass="67396">MLSLILAVVGFALAIRSSSAQTSSPSPYSLTLTPQDVAGHPEFAFGDLSTANASQRACKYIPGDNNWPSPATWAKLNQFVGNDLLLPPPLASVCYPGPLFNNASCEYVEQNWHNSTLHYNHPNSIMWPLHQGYSCIIPPESPTQTCTQGGYPIYVVNATSVRDVQLAINFARNLNVRLVIKNTGHDFSGKSAGFASLSVRTHGFKDLTYIANYGGTNYSGPAFKVGTGVQSAQIYAAARDRGLIVIGGEGDSVGYAGGYLTGGGHSPLSSLFGISADHALAFEVVTADGRFVQASATDNSDLFWALRGGGGSTFGVITSVTVKAYPTIPCSVATFAFNSSARDEAAAAAGNPDFTDFWEVHRVYMSLFPAFADAGIYGYHWISLDTTNFNRMTFRMIPFFAPKHTAAQLNAAVAPIFAKLNEYGIAFTNETRQYSNFYDAWQWGFPDEAVTEWNVQIASRLFPRSNWDNGTMFNATWLAIKNQINSGGISIMFNIAAPLISGVDDSAVNPAWRQTVLHAITGRGWAFNTTPDVVEQIRWNITNVDMPKWRAISPGAGSYLGESDVNEPNFQQSFWGYKYPQLYTLKQKWDPTGVFFAETAVGSEDWSTGPLRLGRLCPV</sequence>
<dbReference type="InterPro" id="IPR012951">
    <property type="entry name" value="BBE"/>
</dbReference>
<feature type="domain" description="FAD-binding PCMH-type" evidence="4">
    <location>
        <begin position="148"/>
        <end position="327"/>
    </location>
</feature>
<evidence type="ECO:0000256" key="2">
    <source>
        <dbReference type="ARBA" id="ARBA00023002"/>
    </source>
</evidence>
<dbReference type="Pfam" id="PF08031">
    <property type="entry name" value="BBE"/>
    <property type="match status" value="1"/>
</dbReference>
<feature type="chain" id="PRO_5001643645" description="FAD-binding PCMH-type domain-containing protein" evidence="3">
    <location>
        <begin position="21"/>
        <end position="619"/>
    </location>
</feature>
<dbReference type="AlphaFoldDB" id="A0A067Q155"/>
<dbReference type="InterPro" id="IPR006094">
    <property type="entry name" value="Oxid_FAD_bind_N"/>
</dbReference>
<organism evidence="5 6">
    <name type="scientific">Jaapia argillacea MUCL 33604</name>
    <dbReference type="NCBI Taxonomy" id="933084"/>
    <lineage>
        <taxon>Eukaryota</taxon>
        <taxon>Fungi</taxon>
        <taxon>Dikarya</taxon>
        <taxon>Basidiomycota</taxon>
        <taxon>Agaricomycotina</taxon>
        <taxon>Agaricomycetes</taxon>
        <taxon>Agaricomycetidae</taxon>
        <taxon>Jaapiales</taxon>
        <taxon>Jaapiaceae</taxon>
        <taxon>Jaapia</taxon>
    </lineage>
</organism>
<keyword evidence="2" id="KW-0560">Oxidoreductase</keyword>